<reference evidence="1" key="2">
    <citation type="submission" date="2020-05" db="UniProtKB">
        <authorList>
            <consortium name="EnsemblMetazoa"/>
        </authorList>
    </citation>
    <scope>IDENTIFICATION</scope>
    <source>
        <strain evidence="1">IAEA</strain>
    </source>
</reference>
<evidence type="ECO:0000313" key="1">
    <source>
        <dbReference type="EnsemblMetazoa" id="GPPI008335-PA"/>
    </source>
</evidence>
<dbReference type="AlphaFoldDB" id="A0A1B0ATV2"/>
<dbReference type="EnsemblMetazoa" id="GPPI008335-RA">
    <property type="protein sequence ID" value="GPPI008335-PA"/>
    <property type="gene ID" value="GPPI008335"/>
</dbReference>
<name>A0A1B0ATV2_9MUSC</name>
<protein>
    <submittedName>
        <fullName evidence="1">Uncharacterized protein</fullName>
    </submittedName>
</protein>
<dbReference type="VEuPathDB" id="VectorBase:GPPI008335"/>
<organism evidence="1 2">
    <name type="scientific">Glossina palpalis gambiensis</name>
    <dbReference type="NCBI Taxonomy" id="67801"/>
    <lineage>
        <taxon>Eukaryota</taxon>
        <taxon>Metazoa</taxon>
        <taxon>Ecdysozoa</taxon>
        <taxon>Arthropoda</taxon>
        <taxon>Hexapoda</taxon>
        <taxon>Insecta</taxon>
        <taxon>Pterygota</taxon>
        <taxon>Neoptera</taxon>
        <taxon>Endopterygota</taxon>
        <taxon>Diptera</taxon>
        <taxon>Brachycera</taxon>
        <taxon>Muscomorpha</taxon>
        <taxon>Hippoboscoidea</taxon>
        <taxon>Glossinidae</taxon>
        <taxon>Glossina</taxon>
    </lineage>
</organism>
<reference evidence="2" key="1">
    <citation type="submission" date="2015-01" db="EMBL/GenBank/DDBJ databases">
        <authorList>
            <person name="Aksoy S."/>
            <person name="Warren W."/>
            <person name="Wilson R.K."/>
        </authorList>
    </citation>
    <scope>NUCLEOTIDE SEQUENCE [LARGE SCALE GENOMIC DNA]</scope>
    <source>
        <strain evidence="2">IAEA</strain>
    </source>
</reference>
<proteinExistence type="predicted"/>
<keyword evidence="2" id="KW-1185">Reference proteome</keyword>
<evidence type="ECO:0000313" key="2">
    <source>
        <dbReference type="Proteomes" id="UP000092460"/>
    </source>
</evidence>
<dbReference type="Proteomes" id="UP000092460">
    <property type="component" value="Unassembled WGS sequence"/>
</dbReference>
<sequence length="124" mass="13912">TNLTIQQQFQVHFIVAAVTITTTATSATCQVWQPTNNQPASQPADEVCVMSTNNCLASQYTFNLLTKVKVDLSRLCNDAKDMITIHQEGKVRQKKETTTEAYVVRIFDMCKFKQAALDTHSQLL</sequence>
<accession>A0A1B0ATV2</accession>
<dbReference type="EMBL" id="JXJN01003451">
    <property type="status" value="NOT_ANNOTATED_CDS"/>
    <property type="molecule type" value="Genomic_DNA"/>
</dbReference>